<dbReference type="EMBL" id="BMGZ01000001">
    <property type="protein sequence ID" value="GGH93273.1"/>
    <property type="molecule type" value="Genomic_DNA"/>
</dbReference>
<gene>
    <name evidence="2" type="ORF">FF098_002315</name>
    <name evidence="1" type="ORF">GCM10011355_04720</name>
</gene>
<proteinExistence type="predicted"/>
<dbReference type="InterPro" id="IPR009579">
    <property type="entry name" value="DUF1192"/>
</dbReference>
<reference evidence="2 4" key="2">
    <citation type="submission" date="2020-02" db="EMBL/GenBank/DDBJ databases">
        <title>Genome sequence of Parvularcula flava strain NH6-79.</title>
        <authorList>
            <person name="Abdul Karim M.H."/>
            <person name="Lam M.Q."/>
            <person name="Chen S.J."/>
            <person name="Yahya A."/>
            <person name="Shahir S."/>
            <person name="Shamsir M.S."/>
            <person name="Chong C.S."/>
        </authorList>
    </citation>
    <scope>NUCLEOTIDE SEQUENCE [LARGE SCALE GENOMIC DNA]</scope>
    <source>
        <strain evidence="2 4">NH6-79</strain>
    </source>
</reference>
<protein>
    <submittedName>
        <fullName evidence="2">DUF1192 family protein</fullName>
    </submittedName>
</protein>
<dbReference type="AlphaFoldDB" id="A0A8J3EQ31"/>
<dbReference type="RefSeq" id="WP_155136813.1">
    <property type="nucleotide sequence ID" value="NZ_BMGZ01000001.1"/>
</dbReference>
<sequence>MDDILNSSVTDPRGERQLDEVAAQDLSALSVEDIKARIETLRSAIERAEKELAQRGGAVSAAEALFRK</sequence>
<dbReference type="Proteomes" id="UP000818603">
    <property type="component" value="Unassembled WGS sequence"/>
</dbReference>
<dbReference type="EMBL" id="VCJR02000001">
    <property type="protein sequence ID" value="NHK26741.1"/>
    <property type="molecule type" value="Genomic_DNA"/>
</dbReference>
<evidence type="ECO:0000313" key="3">
    <source>
        <dbReference type="Proteomes" id="UP000621856"/>
    </source>
</evidence>
<dbReference type="Proteomes" id="UP000621856">
    <property type="component" value="Unassembled WGS sequence"/>
</dbReference>
<evidence type="ECO:0000313" key="1">
    <source>
        <dbReference type="EMBL" id="GGH93273.1"/>
    </source>
</evidence>
<reference evidence="1" key="1">
    <citation type="journal article" date="2014" name="Int. J. Syst. Evol. Microbiol.">
        <title>Complete genome sequence of Corynebacterium casei LMG S-19264T (=DSM 44701T), isolated from a smear-ripened cheese.</title>
        <authorList>
            <consortium name="US DOE Joint Genome Institute (JGI-PGF)"/>
            <person name="Walter F."/>
            <person name="Albersmeier A."/>
            <person name="Kalinowski J."/>
            <person name="Ruckert C."/>
        </authorList>
    </citation>
    <scope>NUCLEOTIDE SEQUENCE</scope>
    <source>
        <strain evidence="1">CGMCC 1.14984</strain>
    </source>
</reference>
<comment type="caution">
    <text evidence="1">The sequence shown here is derived from an EMBL/GenBank/DDBJ whole genome shotgun (WGS) entry which is preliminary data.</text>
</comment>
<reference evidence="1" key="3">
    <citation type="submission" date="2020-09" db="EMBL/GenBank/DDBJ databases">
        <authorList>
            <person name="Sun Q."/>
            <person name="Zhou Y."/>
        </authorList>
    </citation>
    <scope>NUCLEOTIDE SEQUENCE</scope>
    <source>
        <strain evidence="1">CGMCC 1.14984</strain>
    </source>
</reference>
<name>A0A8J3EQ31_9PROT</name>
<organism evidence="1 3">
    <name type="scientific">Aquisalinus luteolus</name>
    <dbReference type="NCBI Taxonomy" id="1566827"/>
    <lineage>
        <taxon>Bacteria</taxon>
        <taxon>Pseudomonadati</taxon>
        <taxon>Pseudomonadota</taxon>
        <taxon>Alphaproteobacteria</taxon>
        <taxon>Parvularculales</taxon>
        <taxon>Parvularculaceae</taxon>
        <taxon>Aquisalinus</taxon>
    </lineage>
</organism>
<evidence type="ECO:0000313" key="2">
    <source>
        <dbReference type="EMBL" id="NHK26741.1"/>
    </source>
</evidence>
<keyword evidence="4" id="KW-1185">Reference proteome</keyword>
<evidence type="ECO:0000313" key="4">
    <source>
        <dbReference type="Proteomes" id="UP000818603"/>
    </source>
</evidence>
<dbReference type="Pfam" id="PF06698">
    <property type="entry name" value="DUF1192"/>
    <property type="match status" value="1"/>
</dbReference>
<accession>A0A8J3EQ31</accession>